<accession>A0ABR3P7H9</accession>
<dbReference type="GeneID" id="95976268"/>
<keyword evidence="3" id="KW-1185">Reference proteome</keyword>
<dbReference type="RefSeq" id="XP_069198408.1">
    <property type="nucleotide sequence ID" value="XM_069341901.1"/>
</dbReference>
<proteinExistence type="predicted"/>
<reference evidence="2 3" key="1">
    <citation type="submission" date="2024-07" db="EMBL/GenBank/DDBJ databases">
        <title>Draft sequence of the Neodothiora populina.</title>
        <authorList>
            <person name="Drown D.D."/>
            <person name="Schuette U.S."/>
            <person name="Buechlein A.B."/>
            <person name="Rusch D.R."/>
            <person name="Winton L.W."/>
            <person name="Adams G.A."/>
        </authorList>
    </citation>
    <scope>NUCLEOTIDE SEQUENCE [LARGE SCALE GENOMIC DNA]</scope>
    <source>
        <strain evidence="2 3">CPC 39397</strain>
    </source>
</reference>
<evidence type="ECO:0000313" key="2">
    <source>
        <dbReference type="EMBL" id="KAL1302132.1"/>
    </source>
</evidence>
<comment type="caution">
    <text evidence="2">The sequence shown here is derived from an EMBL/GenBank/DDBJ whole genome shotgun (WGS) entry which is preliminary data.</text>
</comment>
<name>A0ABR3P7H9_9PEZI</name>
<evidence type="ECO:0000256" key="1">
    <source>
        <dbReference type="SAM" id="MobiDB-lite"/>
    </source>
</evidence>
<evidence type="ECO:0000313" key="3">
    <source>
        <dbReference type="Proteomes" id="UP001562354"/>
    </source>
</evidence>
<protein>
    <submittedName>
        <fullName evidence="2">Uncharacterized protein</fullName>
    </submittedName>
</protein>
<dbReference type="EMBL" id="JBFMKM010000012">
    <property type="protein sequence ID" value="KAL1302132.1"/>
    <property type="molecule type" value="Genomic_DNA"/>
</dbReference>
<organism evidence="2 3">
    <name type="scientific">Neodothiora populina</name>
    <dbReference type="NCBI Taxonomy" id="2781224"/>
    <lineage>
        <taxon>Eukaryota</taxon>
        <taxon>Fungi</taxon>
        <taxon>Dikarya</taxon>
        <taxon>Ascomycota</taxon>
        <taxon>Pezizomycotina</taxon>
        <taxon>Dothideomycetes</taxon>
        <taxon>Dothideomycetidae</taxon>
        <taxon>Dothideales</taxon>
        <taxon>Dothioraceae</taxon>
        <taxon>Neodothiora</taxon>
    </lineage>
</organism>
<gene>
    <name evidence="2" type="ORF">AAFC00_002566</name>
</gene>
<feature type="region of interest" description="Disordered" evidence="1">
    <location>
        <begin position="101"/>
        <end position="125"/>
    </location>
</feature>
<sequence>MTENNKTAQKTQLESGLDQKYDLLRLGVISSNSVASRTGALIRHLSQPSEGDKAAVASLHARSAAANKLISAVEIAKRDLKAKGERVYQYSSLTTERVLMKAKAPGPGRSGSTATLDAPPENAADDMDEDFEVMRPKDKLQETPVLTVYLSLVPVKELQNIYGEQVD</sequence>
<dbReference type="Proteomes" id="UP001562354">
    <property type="component" value="Unassembled WGS sequence"/>
</dbReference>